<dbReference type="Gene3D" id="1.20.1260.30">
    <property type="match status" value="1"/>
</dbReference>
<evidence type="ECO:0000256" key="1">
    <source>
        <dbReference type="ARBA" id="ARBA00006594"/>
    </source>
</evidence>
<name>A0ABU8GWS2_9ACTN</name>
<dbReference type="InterPro" id="IPR038333">
    <property type="entry name" value="T1MK-like_N_sf"/>
</dbReference>
<reference evidence="3 4" key="1">
    <citation type="submission" date="2024-03" db="EMBL/GenBank/DDBJ databases">
        <title>First Report of Pectobacterium brasiliscabiei causing potato scab in china.</title>
        <authorList>
            <person name="Handique U."/>
        </authorList>
    </citation>
    <scope>NUCLEOTIDE SEQUENCE [LARGE SCALE GENOMIC DNA]</scope>
    <source>
        <strain evidence="3 4">ZRIMU1503</strain>
    </source>
</reference>
<evidence type="ECO:0000313" key="4">
    <source>
        <dbReference type="Proteomes" id="UP001365781"/>
    </source>
</evidence>
<accession>A0ABU8GWS2</accession>
<dbReference type="EMBL" id="JBBAYM010000848">
    <property type="protein sequence ID" value="MEI5617609.1"/>
    <property type="molecule type" value="Genomic_DNA"/>
</dbReference>
<sequence length="72" mass="7678">MTKNPGSVLNKALVAIQEANPGKLAGVFGDVNWANTERIPESALKALMGVFDRLTLDPAHMAGDMLGSAYEY</sequence>
<keyword evidence="2" id="KW-0680">Restriction system</keyword>
<comment type="similarity">
    <text evidence="1">Belongs to the N(4)/N(6)-methyltransferase family.</text>
</comment>
<dbReference type="Proteomes" id="UP001365781">
    <property type="component" value="Unassembled WGS sequence"/>
</dbReference>
<keyword evidence="4" id="KW-1185">Reference proteome</keyword>
<gene>
    <name evidence="3" type="ORF">WB403_51850</name>
</gene>
<comment type="caution">
    <text evidence="3">The sequence shown here is derived from an EMBL/GenBank/DDBJ whole genome shotgun (WGS) entry which is preliminary data.</text>
</comment>
<organism evidence="3 4">
    <name type="scientific">Streptomyces brasiliscabiei</name>
    <dbReference type="NCBI Taxonomy" id="2736302"/>
    <lineage>
        <taxon>Bacteria</taxon>
        <taxon>Bacillati</taxon>
        <taxon>Actinomycetota</taxon>
        <taxon>Actinomycetes</taxon>
        <taxon>Kitasatosporales</taxon>
        <taxon>Streptomycetaceae</taxon>
        <taxon>Streptomyces</taxon>
    </lineage>
</organism>
<evidence type="ECO:0000313" key="3">
    <source>
        <dbReference type="EMBL" id="MEI5617609.1"/>
    </source>
</evidence>
<proteinExistence type="inferred from homology"/>
<evidence type="ECO:0000256" key="2">
    <source>
        <dbReference type="ARBA" id="ARBA00022747"/>
    </source>
</evidence>
<protein>
    <submittedName>
        <fullName evidence="3">Uncharacterized protein</fullName>
    </submittedName>
</protein>
<feature type="non-terminal residue" evidence="3">
    <location>
        <position position="72"/>
    </location>
</feature>